<dbReference type="PROSITE" id="PS51257">
    <property type="entry name" value="PROKAR_LIPOPROTEIN"/>
    <property type="match status" value="1"/>
</dbReference>
<keyword evidence="1" id="KW-0732">Signal</keyword>
<dbReference type="Proteomes" id="UP000184436">
    <property type="component" value="Unassembled WGS sequence"/>
</dbReference>
<evidence type="ECO:0000313" key="2">
    <source>
        <dbReference type="EMBL" id="SHE62796.1"/>
    </source>
</evidence>
<organism evidence="2 3">
    <name type="scientific">Bacteroides faecichinchillae</name>
    <dbReference type="NCBI Taxonomy" id="871325"/>
    <lineage>
        <taxon>Bacteria</taxon>
        <taxon>Pseudomonadati</taxon>
        <taxon>Bacteroidota</taxon>
        <taxon>Bacteroidia</taxon>
        <taxon>Bacteroidales</taxon>
        <taxon>Bacteroidaceae</taxon>
        <taxon>Bacteroides</taxon>
    </lineage>
</organism>
<accession>A0A1M4V1D6</accession>
<evidence type="ECO:0000256" key="1">
    <source>
        <dbReference type="SAM" id="SignalP"/>
    </source>
</evidence>
<dbReference type="EMBL" id="FQVD01000004">
    <property type="protein sequence ID" value="SHE62796.1"/>
    <property type="molecule type" value="Genomic_DNA"/>
</dbReference>
<sequence>MVMKLKFVNLALVLCTILFFSCGNQKKNISTRSADNQEDTVWISMVPTDTIVEKDAINLIKEFYKVCLAEYPSRSLESVNIKLTKGLIEKLDRVRTATGCDPIIRAQDVSDDVLETLTVKHLNGNWYMVSYTWGKGSEFESMQNIPLRVAKIDGQYMIDYITPIWNGSLYGDSLLCDNPVIPAINTSEPLSFLKTFYDAYTLKYCSMPEGLTSQLASLRTEYLTPNALKQFDEVEKKKFLEDNGHGYDLLILDFDFDNLSRPSIKITPINEDTYQVSFAENKTLKIKVVKKGQEYRIDSITRDKE</sequence>
<keyword evidence="3" id="KW-1185">Reference proteome</keyword>
<feature type="chain" id="PRO_5012680036" description="DUF3828 domain-containing protein" evidence="1">
    <location>
        <begin position="27"/>
        <end position="305"/>
    </location>
</feature>
<protein>
    <recommendedName>
        <fullName evidence="4">DUF3828 domain-containing protein</fullName>
    </recommendedName>
</protein>
<reference evidence="2 3" key="1">
    <citation type="submission" date="2016-11" db="EMBL/GenBank/DDBJ databases">
        <authorList>
            <person name="Jaros S."/>
            <person name="Januszkiewicz K."/>
            <person name="Wedrychowicz H."/>
        </authorList>
    </citation>
    <scope>NUCLEOTIDE SEQUENCE [LARGE SCALE GENOMIC DNA]</scope>
    <source>
        <strain evidence="2 3">DSM 26883</strain>
    </source>
</reference>
<evidence type="ECO:0000313" key="3">
    <source>
        <dbReference type="Proteomes" id="UP000184436"/>
    </source>
</evidence>
<dbReference type="AlphaFoldDB" id="A0A1M4V1D6"/>
<proteinExistence type="predicted"/>
<gene>
    <name evidence="2" type="ORF">SAMN05444349_10461</name>
</gene>
<name>A0A1M4V1D6_9BACE</name>
<feature type="signal peptide" evidence="1">
    <location>
        <begin position="1"/>
        <end position="26"/>
    </location>
</feature>
<evidence type="ECO:0008006" key="4">
    <source>
        <dbReference type="Google" id="ProtNLM"/>
    </source>
</evidence>
<dbReference type="STRING" id="871325.SAMN05444349_10461"/>
<dbReference type="Gene3D" id="3.10.450.50">
    <property type="match status" value="2"/>
</dbReference>